<evidence type="ECO:0000256" key="2">
    <source>
        <dbReference type="ARBA" id="ARBA00022840"/>
    </source>
</evidence>
<gene>
    <name evidence="4" type="ORF">QQX04_06820</name>
</gene>
<organism evidence="4 5">
    <name type="scientific">Demequina zhanjiangensis</name>
    <dbReference type="NCBI Taxonomy" id="3051659"/>
    <lineage>
        <taxon>Bacteria</taxon>
        <taxon>Bacillati</taxon>
        <taxon>Actinomycetota</taxon>
        <taxon>Actinomycetes</taxon>
        <taxon>Micrococcales</taxon>
        <taxon>Demequinaceae</taxon>
        <taxon>Demequina</taxon>
    </lineage>
</organism>
<evidence type="ECO:0000259" key="3">
    <source>
        <dbReference type="PROSITE" id="PS50043"/>
    </source>
</evidence>
<dbReference type="CDD" id="cd06170">
    <property type="entry name" value="LuxR_C_like"/>
    <property type="match status" value="1"/>
</dbReference>
<evidence type="ECO:0000313" key="4">
    <source>
        <dbReference type="EMBL" id="MDN4472704.1"/>
    </source>
</evidence>
<dbReference type="PROSITE" id="PS00622">
    <property type="entry name" value="HTH_LUXR_1"/>
    <property type="match status" value="1"/>
</dbReference>
<keyword evidence="2" id="KW-0067">ATP-binding</keyword>
<evidence type="ECO:0000313" key="5">
    <source>
        <dbReference type="Proteomes" id="UP001172738"/>
    </source>
</evidence>
<dbReference type="EMBL" id="JAUHPV010000003">
    <property type="protein sequence ID" value="MDN4472704.1"/>
    <property type="molecule type" value="Genomic_DNA"/>
</dbReference>
<dbReference type="PROSITE" id="PS50043">
    <property type="entry name" value="HTH_LUXR_2"/>
    <property type="match status" value="1"/>
</dbReference>
<feature type="domain" description="HTH luxR-type" evidence="3">
    <location>
        <begin position="900"/>
        <end position="965"/>
    </location>
</feature>
<dbReference type="InterPro" id="IPR036388">
    <property type="entry name" value="WH-like_DNA-bd_sf"/>
</dbReference>
<dbReference type="SUPFAM" id="SSF52540">
    <property type="entry name" value="P-loop containing nucleoside triphosphate hydrolases"/>
    <property type="match status" value="1"/>
</dbReference>
<dbReference type="InterPro" id="IPR016032">
    <property type="entry name" value="Sig_transdc_resp-reg_C-effctor"/>
</dbReference>
<dbReference type="InterPro" id="IPR027417">
    <property type="entry name" value="P-loop_NTPase"/>
</dbReference>
<dbReference type="PANTHER" id="PTHR16305:SF35">
    <property type="entry name" value="TRANSCRIPTIONAL ACTIVATOR DOMAIN"/>
    <property type="match status" value="1"/>
</dbReference>
<comment type="caution">
    <text evidence="4">The sequence shown here is derived from an EMBL/GenBank/DDBJ whole genome shotgun (WGS) entry which is preliminary data.</text>
</comment>
<dbReference type="InterPro" id="IPR041664">
    <property type="entry name" value="AAA_16"/>
</dbReference>
<name>A0ABT8G169_9MICO</name>
<dbReference type="Pfam" id="PF00196">
    <property type="entry name" value="GerE"/>
    <property type="match status" value="1"/>
</dbReference>
<dbReference type="SMART" id="SM00421">
    <property type="entry name" value="HTH_LUXR"/>
    <property type="match status" value="1"/>
</dbReference>
<protein>
    <submittedName>
        <fullName evidence="4">AAA family ATPase</fullName>
    </submittedName>
</protein>
<dbReference type="RefSeq" id="WP_301127492.1">
    <property type="nucleotide sequence ID" value="NZ_JAUHPV010000003.1"/>
</dbReference>
<keyword evidence="1" id="KW-0547">Nucleotide-binding</keyword>
<keyword evidence="5" id="KW-1185">Reference proteome</keyword>
<dbReference type="Proteomes" id="UP001172738">
    <property type="component" value="Unassembled WGS sequence"/>
</dbReference>
<dbReference type="SUPFAM" id="SSF48452">
    <property type="entry name" value="TPR-like"/>
    <property type="match status" value="1"/>
</dbReference>
<dbReference type="SUPFAM" id="SSF46894">
    <property type="entry name" value="C-terminal effector domain of the bipartite response regulators"/>
    <property type="match status" value="1"/>
</dbReference>
<dbReference type="Gene3D" id="3.40.50.300">
    <property type="entry name" value="P-loop containing nucleotide triphosphate hydrolases"/>
    <property type="match status" value="1"/>
</dbReference>
<dbReference type="Gene3D" id="1.10.10.10">
    <property type="entry name" value="Winged helix-like DNA-binding domain superfamily/Winged helix DNA-binding domain"/>
    <property type="match status" value="1"/>
</dbReference>
<dbReference type="InterPro" id="IPR011990">
    <property type="entry name" value="TPR-like_helical_dom_sf"/>
</dbReference>
<dbReference type="PRINTS" id="PR00038">
    <property type="entry name" value="HTHLUXR"/>
</dbReference>
<dbReference type="InterPro" id="IPR000792">
    <property type="entry name" value="Tscrpt_reg_LuxR_C"/>
</dbReference>
<dbReference type="PANTHER" id="PTHR16305">
    <property type="entry name" value="TESTICULAR SOLUBLE ADENYLYL CYCLASE"/>
    <property type="match status" value="1"/>
</dbReference>
<proteinExistence type="predicted"/>
<dbReference type="Pfam" id="PF13191">
    <property type="entry name" value="AAA_16"/>
    <property type="match status" value="1"/>
</dbReference>
<sequence length="966" mass="104171">MTGPRPEGPLVGREREVSRLLSALSACDRGEPRALLLRGEAGIGKTRLIRELVDAARSREGEPPPVVALSQCVDLGPIGVPFAPVRRLLQDIHRIVGPEEFAEAVGSTGVLDTLSTLVPELASDGAGSESRQDRYVAESIERVLEQLSRRRRLVLVIEDLHWVDASTLALLRTLSMTLRAEHLLLVMTYRTEDVTTGHRLREAVAEFERSRRIEIVAVGRLDRTEVNSLAMEILGRDPSVGELETLMARSDGVPFFVEELLGIPESELPPTLRDVVLARYERLPPVAQRVAGAVAVGGSEVEHDLLAAVWPASDEELDAGIRQAVATNLLVTTADGYQFRHALFREAVYDVLLPRERMDLHRAYAAELRRRVEHGDDTCAAPEAEHWLAAKEAGAAFDASVIALRHASDRLAPGTAARIGERLLELWPAVPDASARAGTDRLALSARIAHDYRSAHHVRDCLRVVTDALSEAGPDDIARVPLLLTELEAARETERRAEIAGNVDEILRLLEDRHTPEAERWRAAALSWAAVFATGTDKLGAARRAVEAATAVGDPSIRAFALTISARAWSARGDLLRALQDLDEGMPLAAGSSDDSLAAANESVCYRLQVGDLDGAIQVGLGAFARASDAGRERAGAHVLSNTAEAIIATGRLDEGLEAARRSIELTRGDSVQVVLNAIQIQGIGLVWDDRLDECDLLLATEGESASSAALDLQWVGVWNMLLIDLAVAKARREQAAPRLRALTAMMPLVMVLEDESVRDQPGEVDVLLVSGARLLAEIRLAGGDPRPETAAAIAELVTHMPHPDRGAPLMAMVVALLATAEEGDDEVQAWRRAVEVAERGCVPKRALHESRFRLAEALLRAGGDSDEPHRLLTQVTQQAPADGVSLVASWARTLRRRGEAGSPVDLTAREKEVLGLVAQGRTNGEIASELFISPKTVSVHVSSILAKTGAANRTEAASMHSSSGT</sequence>
<reference evidence="4" key="1">
    <citation type="submission" date="2023-06" db="EMBL/GenBank/DDBJ databases">
        <title>SYSU T00b26.</title>
        <authorList>
            <person name="Gao L."/>
            <person name="Fang B.-Z."/>
            <person name="Li W.-J."/>
        </authorList>
    </citation>
    <scope>NUCLEOTIDE SEQUENCE</scope>
    <source>
        <strain evidence="4">SYSU T00b26</strain>
    </source>
</reference>
<accession>A0ABT8G169</accession>
<evidence type="ECO:0000256" key="1">
    <source>
        <dbReference type="ARBA" id="ARBA00022741"/>
    </source>
</evidence>